<dbReference type="RefSeq" id="WP_074206353.1">
    <property type="nucleotide sequence ID" value="NZ_FSQW01000002.1"/>
</dbReference>
<feature type="signal peptide" evidence="2">
    <location>
        <begin position="1"/>
        <end position="24"/>
    </location>
</feature>
<feature type="chain" id="PRO_5012771495" evidence="2">
    <location>
        <begin position="25"/>
        <end position="77"/>
    </location>
</feature>
<dbReference type="EMBL" id="FSQW01000002">
    <property type="protein sequence ID" value="SIN87929.1"/>
    <property type="molecule type" value="Genomic_DNA"/>
</dbReference>
<accession>A0A1N6EY46</accession>
<keyword evidence="1" id="KW-1133">Transmembrane helix</keyword>
<keyword evidence="4" id="KW-1185">Reference proteome</keyword>
<evidence type="ECO:0000313" key="3">
    <source>
        <dbReference type="EMBL" id="SIN87929.1"/>
    </source>
</evidence>
<reference evidence="4" key="1">
    <citation type="submission" date="2016-11" db="EMBL/GenBank/DDBJ databases">
        <authorList>
            <person name="Varghese N."/>
            <person name="Submissions S."/>
        </authorList>
    </citation>
    <scope>NUCLEOTIDE SEQUENCE [LARGE SCALE GENOMIC DNA]</scope>
    <source>
        <strain evidence="4">DSM 22363</strain>
    </source>
</reference>
<sequence>MKLTKLATAVAAVTLIAAPVSAQAVESIGPVAERTAAVQENGEELEGSTGILIGVLAAAAVIAGIIIIADDDDPTSP</sequence>
<feature type="transmembrane region" description="Helical" evidence="1">
    <location>
        <begin position="48"/>
        <end position="69"/>
    </location>
</feature>
<dbReference type="AlphaFoldDB" id="A0A1N6EY46"/>
<dbReference type="STRING" id="1123272.SAMN02745824_2142"/>
<evidence type="ECO:0000313" key="4">
    <source>
        <dbReference type="Proteomes" id="UP000185192"/>
    </source>
</evidence>
<keyword evidence="1" id="KW-0812">Transmembrane</keyword>
<name>A0A1N6EY46_9SPHN</name>
<proteinExistence type="predicted"/>
<evidence type="ECO:0000256" key="1">
    <source>
        <dbReference type="SAM" id="Phobius"/>
    </source>
</evidence>
<organism evidence="3 4">
    <name type="scientific">Parasphingorhabdus marina DSM 22363</name>
    <dbReference type="NCBI Taxonomy" id="1123272"/>
    <lineage>
        <taxon>Bacteria</taxon>
        <taxon>Pseudomonadati</taxon>
        <taxon>Pseudomonadota</taxon>
        <taxon>Alphaproteobacteria</taxon>
        <taxon>Sphingomonadales</taxon>
        <taxon>Sphingomonadaceae</taxon>
        <taxon>Parasphingorhabdus</taxon>
    </lineage>
</organism>
<protein>
    <submittedName>
        <fullName evidence="3">Uncharacterized protein</fullName>
    </submittedName>
</protein>
<keyword evidence="1" id="KW-0472">Membrane</keyword>
<evidence type="ECO:0000256" key="2">
    <source>
        <dbReference type="SAM" id="SignalP"/>
    </source>
</evidence>
<dbReference type="Proteomes" id="UP000185192">
    <property type="component" value="Unassembled WGS sequence"/>
</dbReference>
<gene>
    <name evidence="3" type="ORF">SAMN02745824_2142</name>
</gene>
<keyword evidence="2" id="KW-0732">Signal</keyword>